<dbReference type="GeneID" id="44298678"/>
<organism evidence="3 4">
    <name type="scientific">Mycolicibacterium conceptionense</name>
    <dbReference type="NCBI Taxonomy" id="451644"/>
    <lineage>
        <taxon>Bacteria</taxon>
        <taxon>Bacillati</taxon>
        <taxon>Actinomycetota</taxon>
        <taxon>Actinomycetes</taxon>
        <taxon>Mycobacteriales</taxon>
        <taxon>Mycobacteriaceae</taxon>
        <taxon>Mycolicibacterium</taxon>
    </lineage>
</organism>
<accession>A0A0U1D5L6</accession>
<name>A0A0U1D5L6_9MYCO</name>
<gene>
    <name evidence="3" type="ORF">BN970_01666</name>
</gene>
<dbReference type="CDD" id="cd02972">
    <property type="entry name" value="DsbA_family"/>
    <property type="match status" value="1"/>
</dbReference>
<dbReference type="Proteomes" id="UP000182227">
    <property type="component" value="Unassembled WGS sequence"/>
</dbReference>
<evidence type="ECO:0000313" key="4">
    <source>
        <dbReference type="Proteomes" id="UP000182227"/>
    </source>
</evidence>
<protein>
    <submittedName>
        <fullName evidence="3">Protein-disulfide isomerase</fullName>
    </submittedName>
</protein>
<dbReference type="SUPFAM" id="SSF52833">
    <property type="entry name" value="Thioredoxin-like"/>
    <property type="match status" value="1"/>
</dbReference>
<dbReference type="GO" id="GO:0016853">
    <property type="term" value="F:isomerase activity"/>
    <property type="evidence" value="ECO:0007669"/>
    <property type="project" value="UniProtKB-KW"/>
</dbReference>
<dbReference type="RefSeq" id="WP_234709417.1">
    <property type="nucleotide sequence ID" value="NZ_AGSZ01000465.1"/>
</dbReference>
<sequence precursor="true">MRLSRVAAAMLAVLALSVAGLTAGCSRVVDGTAQADGNKPGTAITKDGAGIQIGYPDAPAQIELFTEPQCPACAHLQHESGDAIAAAIGQGRLAVTYRPLTFLDRSVTEYSARVANALFLAAGPGTTGTAFQAFVQDLWAHQQPEGSAGPSDDAIAAMASESGVGSEQIDKIAAGDKAIDAGQLNDANAGLLSETQYEVSTPAVYDLVGEQVVDTSDPDWLAKLLATPQS</sequence>
<dbReference type="AlphaFoldDB" id="A0A0U1D5L6"/>
<feature type="domain" description="Thioredoxin-like fold" evidence="2">
    <location>
        <begin position="48"/>
        <end position="213"/>
    </location>
</feature>
<dbReference type="Gene3D" id="3.40.30.10">
    <property type="entry name" value="Glutaredoxin"/>
    <property type="match status" value="1"/>
</dbReference>
<dbReference type="InterPro" id="IPR036249">
    <property type="entry name" value="Thioredoxin-like_sf"/>
</dbReference>
<dbReference type="EMBL" id="CTEF01000001">
    <property type="protein sequence ID" value="CQD08618.1"/>
    <property type="molecule type" value="Genomic_DNA"/>
</dbReference>
<feature type="signal peptide" evidence="1">
    <location>
        <begin position="1"/>
        <end position="23"/>
    </location>
</feature>
<dbReference type="PROSITE" id="PS51257">
    <property type="entry name" value="PROKAR_LIPOPROTEIN"/>
    <property type="match status" value="1"/>
</dbReference>
<evidence type="ECO:0000259" key="2">
    <source>
        <dbReference type="Pfam" id="PF13462"/>
    </source>
</evidence>
<keyword evidence="1" id="KW-0732">Signal</keyword>
<proteinExistence type="predicted"/>
<keyword evidence="3" id="KW-0413">Isomerase</keyword>
<feature type="chain" id="PRO_5038642082" evidence="1">
    <location>
        <begin position="24"/>
        <end position="230"/>
    </location>
</feature>
<evidence type="ECO:0000256" key="1">
    <source>
        <dbReference type="SAM" id="SignalP"/>
    </source>
</evidence>
<dbReference type="InterPro" id="IPR012336">
    <property type="entry name" value="Thioredoxin-like_fold"/>
</dbReference>
<reference evidence="3 4" key="1">
    <citation type="submission" date="2015-03" db="EMBL/GenBank/DDBJ databases">
        <authorList>
            <person name="Murphy D."/>
        </authorList>
    </citation>
    <scope>NUCLEOTIDE SEQUENCE [LARGE SCALE GENOMIC DNA]</scope>
    <source>
        <strain evidence="3 4">D16</strain>
    </source>
</reference>
<dbReference type="Pfam" id="PF13462">
    <property type="entry name" value="Thioredoxin_4"/>
    <property type="match status" value="1"/>
</dbReference>
<evidence type="ECO:0000313" key="3">
    <source>
        <dbReference type="EMBL" id="CQD08618.1"/>
    </source>
</evidence>